<sequence>MNVCFFFHLVAASRVNGTRFPDTYSGLVWYRLGGVTGGYTWLNTMQSGSRRSRALMTATALAVVEEDGCRSADGVWNMVVNARNMMPGRTIGNYQNLPRDLSTAVTLGDSGGGGGGLRISKLGMKIEKRAENSWKKVQ</sequence>
<dbReference type="EMBL" id="VJMI01020065">
    <property type="protein sequence ID" value="KAF0705577.1"/>
    <property type="molecule type" value="Genomic_DNA"/>
</dbReference>
<evidence type="ECO:0000313" key="1">
    <source>
        <dbReference type="EMBL" id="KAF0705577.1"/>
    </source>
</evidence>
<dbReference type="AlphaFoldDB" id="A0A6A4ZE03"/>
<gene>
    <name evidence="1" type="ORF">AaE_014457</name>
</gene>
<protein>
    <submittedName>
        <fullName evidence="1">Uncharacterized protein</fullName>
    </submittedName>
</protein>
<proteinExistence type="predicted"/>
<reference evidence="1 2" key="1">
    <citation type="submission" date="2019-06" db="EMBL/GenBank/DDBJ databases">
        <title>Genomics analysis of Aphanomyces spp. identifies a new class of oomycete effector associated with host adaptation.</title>
        <authorList>
            <person name="Gaulin E."/>
        </authorList>
    </citation>
    <scope>NUCLEOTIDE SEQUENCE [LARGE SCALE GENOMIC DNA]</scope>
    <source>
        <strain evidence="1 2">E</strain>
    </source>
</reference>
<evidence type="ECO:0000313" key="2">
    <source>
        <dbReference type="Proteomes" id="UP000469452"/>
    </source>
</evidence>
<name>A0A6A4ZE03_APHAT</name>
<organism evidence="1 2">
    <name type="scientific">Aphanomyces astaci</name>
    <name type="common">Crayfish plague agent</name>
    <dbReference type="NCBI Taxonomy" id="112090"/>
    <lineage>
        <taxon>Eukaryota</taxon>
        <taxon>Sar</taxon>
        <taxon>Stramenopiles</taxon>
        <taxon>Oomycota</taxon>
        <taxon>Saprolegniomycetes</taxon>
        <taxon>Saprolegniales</taxon>
        <taxon>Verrucalvaceae</taxon>
        <taxon>Aphanomyces</taxon>
    </lineage>
</organism>
<accession>A0A6A4ZE03</accession>
<comment type="caution">
    <text evidence="1">The sequence shown here is derived from an EMBL/GenBank/DDBJ whole genome shotgun (WGS) entry which is preliminary data.</text>
</comment>
<dbReference type="Proteomes" id="UP000469452">
    <property type="component" value="Unassembled WGS sequence"/>
</dbReference>